<name>A0A443SC08_9ACAR</name>
<proteinExistence type="inferred from homology"/>
<gene>
    <name evidence="13" type="ORF">B4U80_04603</name>
</gene>
<comment type="caution">
    <text evidence="13">The sequence shown here is derived from an EMBL/GenBank/DDBJ whole genome shotgun (WGS) entry which is preliminary data.</text>
</comment>
<dbReference type="GO" id="GO:0016020">
    <property type="term" value="C:membrane"/>
    <property type="evidence" value="ECO:0007669"/>
    <property type="project" value="UniProtKB-SubCell"/>
</dbReference>
<evidence type="ECO:0000256" key="1">
    <source>
        <dbReference type="ARBA" id="ARBA00004606"/>
    </source>
</evidence>
<dbReference type="InterPro" id="IPR026050">
    <property type="entry name" value="C1GALT1/C1GALT1_chp1"/>
</dbReference>
<dbReference type="GO" id="GO:0016263">
    <property type="term" value="F:glycoprotein-N-acetylgalactosamine 3-beta-galactosyltransferase activity"/>
    <property type="evidence" value="ECO:0007669"/>
    <property type="project" value="UniProtKB-EC"/>
</dbReference>
<keyword evidence="9" id="KW-0735">Signal-anchor</keyword>
<dbReference type="PANTHER" id="PTHR23033:SF14">
    <property type="entry name" value="GLYCOPROTEIN-N-ACETYLGALACTOSAMINE 3-BETA-GALACTOSYLTRANSFERASE 1-RELATED"/>
    <property type="match status" value="1"/>
</dbReference>
<dbReference type="EMBL" id="NCKV01004141">
    <property type="protein sequence ID" value="RWS25030.1"/>
    <property type="molecule type" value="Genomic_DNA"/>
</dbReference>
<evidence type="ECO:0000256" key="9">
    <source>
        <dbReference type="ARBA" id="ARBA00022968"/>
    </source>
</evidence>
<evidence type="ECO:0000313" key="14">
    <source>
        <dbReference type="Proteomes" id="UP000288716"/>
    </source>
</evidence>
<reference evidence="13 14" key="1">
    <citation type="journal article" date="2018" name="Gigascience">
        <title>Genomes of trombidid mites reveal novel predicted allergens and laterally-transferred genes associated with secondary metabolism.</title>
        <authorList>
            <person name="Dong X."/>
            <person name="Chaisiri K."/>
            <person name="Xia D."/>
            <person name="Armstrong S.D."/>
            <person name="Fang Y."/>
            <person name="Donnelly M.J."/>
            <person name="Kadowaki T."/>
            <person name="McGarry J.W."/>
            <person name="Darby A.C."/>
            <person name="Makepeace B.L."/>
        </authorList>
    </citation>
    <scope>NUCLEOTIDE SEQUENCE [LARGE SCALE GENOMIC DNA]</scope>
    <source>
        <strain evidence="13">UoL-UT</strain>
    </source>
</reference>
<keyword evidence="11" id="KW-0472">Membrane</keyword>
<keyword evidence="6" id="KW-0808">Transferase</keyword>
<evidence type="ECO:0000256" key="3">
    <source>
        <dbReference type="ARBA" id="ARBA00006462"/>
    </source>
</evidence>
<protein>
    <recommendedName>
        <fullName evidence="4">N-acetylgalactosaminide beta-1,3-galactosyltransferase</fullName>
        <ecNumber evidence="4">2.4.1.122</ecNumber>
    </recommendedName>
</protein>
<evidence type="ECO:0000256" key="2">
    <source>
        <dbReference type="ARBA" id="ARBA00004922"/>
    </source>
</evidence>
<evidence type="ECO:0000256" key="7">
    <source>
        <dbReference type="ARBA" id="ARBA00022692"/>
    </source>
</evidence>
<dbReference type="EC" id="2.4.1.122" evidence="4"/>
<dbReference type="STRING" id="299467.A0A443SC08"/>
<evidence type="ECO:0000256" key="4">
    <source>
        <dbReference type="ARBA" id="ARBA00012557"/>
    </source>
</evidence>
<evidence type="ECO:0000313" key="13">
    <source>
        <dbReference type="EMBL" id="RWS25030.1"/>
    </source>
</evidence>
<dbReference type="InterPro" id="IPR003378">
    <property type="entry name" value="Fringe-like_glycosylTrfase"/>
</dbReference>
<keyword evidence="14" id="KW-1185">Reference proteome</keyword>
<dbReference type="GO" id="GO:0000166">
    <property type="term" value="F:nucleotide binding"/>
    <property type="evidence" value="ECO:0007669"/>
    <property type="project" value="UniProtKB-KW"/>
</dbReference>
<dbReference type="AlphaFoldDB" id="A0A443SC08"/>
<comment type="similarity">
    <text evidence="3">Belongs to the glycosyltransferase 31 family. Beta3-Gal-T subfamily.</text>
</comment>
<organism evidence="13 14">
    <name type="scientific">Leptotrombidium deliense</name>
    <dbReference type="NCBI Taxonomy" id="299467"/>
    <lineage>
        <taxon>Eukaryota</taxon>
        <taxon>Metazoa</taxon>
        <taxon>Ecdysozoa</taxon>
        <taxon>Arthropoda</taxon>
        <taxon>Chelicerata</taxon>
        <taxon>Arachnida</taxon>
        <taxon>Acari</taxon>
        <taxon>Acariformes</taxon>
        <taxon>Trombidiformes</taxon>
        <taxon>Prostigmata</taxon>
        <taxon>Anystina</taxon>
        <taxon>Parasitengona</taxon>
        <taxon>Trombiculoidea</taxon>
        <taxon>Trombiculidae</taxon>
        <taxon>Leptotrombidium</taxon>
    </lineage>
</organism>
<evidence type="ECO:0000256" key="11">
    <source>
        <dbReference type="ARBA" id="ARBA00023136"/>
    </source>
</evidence>
<sequence length="298" mass="34817">MNKFILKIDLYSVSENKINTFEIGSNLDNRVMVESEFNYHFNSIRIVCIVFTEPKNDEKKTTAITLTWGRRCNRLLFFRKCGRDSEDNNKCTYMSVALKQVYQSDSEAGDWFLVANDNSFFIMENLRHFLLEQNSLNPLQFGFKLKPYVKQGYMNSVAGFVLSNEALRRLASKSETKACKKHSTLSEDIAIGICLQSLKVEIVDSRDENGRERFLPFTPRHHLTNAKLETFWFWKYAFYPQQKVSLRLPINEQILNVHFSFNEGFKCCSDTAISFNKLTDKQIYAMNYLLYNIKISSH</sequence>
<keyword evidence="8" id="KW-0547">Nucleotide-binding</keyword>
<evidence type="ECO:0000256" key="5">
    <source>
        <dbReference type="ARBA" id="ARBA00022676"/>
    </source>
</evidence>
<dbReference type="OrthoDB" id="414175at2759"/>
<feature type="domain" description="Fringe-like glycosyltransferase" evidence="12">
    <location>
        <begin position="73"/>
        <end position="205"/>
    </location>
</feature>
<evidence type="ECO:0000256" key="8">
    <source>
        <dbReference type="ARBA" id="ARBA00022741"/>
    </source>
</evidence>
<keyword evidence="7" id="KW-0812">Transmembrane</keyword>
<dbReference type="Pfam" id="PF02434">
    <property type="entry name" value="Fringe"/>
    <property type="match status" value="1"/>
</dbReference>
<dbReference type="Gene3D" id="3.90.550.50">
    <property type="match status" value="1"/>
</dbReference>
<dbReference type="Proteomes" id="UP000288716">
    <property type="component" value="Unassembled WGS sequence"/>
</dbReference>
<dbReference type="VEuPathDB" id="VectorBase:LDEU007010"/>
<comment type="subcellular location">
    <subcellularLocation>
        <location evidence="1">Membrane</location>
        <topology evidence="1">Single-pass type II membrane protein</topology>
    </subcellularLocation>
</comment>
<accession>A0A443SC08</accession>
<evidence type="ECO:0000256" key="6">
    <source>
        <dbReference type="ARBA" id="ARBA00022679"/>
    </source>
</evidence>
<keyword evidence="5" id="KW-0328">Glycosyltransferase</keyword>
<keyword evidence="10" id="KW-1133">Transmembrane helix</keyword>
<evidence type="ECO:0000256" key="10">
    <source>
        <dbReference type="ARBA" id="ARBA00022989"/>
    </source>
</evidence>
<evidence type="ECO:0000259" key="12">
    <source>
        <dbReference type="Pfam" id="PF02434"/>
    </source>
</evidence>
<dbReference type="PANTHER" id="PTHR23033">
    <property type="entry name" value="BETA1,3-GALACTOSYLTRANSFERASE"/>
    <property type="match status" value="1"/>
</dbReference>
<comment type="pathway">
    <text evidence="2">Protein modification; protein glycosylation.</text>
</comment>